<evidence type="ECO:0000313" key="1">
    <source>
        <dbReference type="EMBL" id="AQW87149.1"/>
    </source>
</evidence>
<evidence type="ECO:0000313" key="2">
    <source>
        <dbReference type="Proteomes" id="UP000190868"/>
    </source>
</evidence>
<reference evidence="2" key="1">
    <citation type="submission" date="2016-09" db="EMBL/GenBank/DDBJ databases">
        <title>Comparative genomics of the Campylobacter concisus group.</title>
        <authorList>
            <person name="Miller W.G."/>
            <person name="Yee E."/>
            <person name="Chapman M.H."/>
            <person name="Huynh S."/>
            <person name="Bono J.L."/>
            <person name="On S.L.W."/>
            <person name="StLeger J."/>
            <person name="Foster G."/>
            <person name="Parker C.T."/>
        </authorList>
    </citation>
    <scope>NUCLEOTIDE SEQUENCE [LARGE SCALE GENOMIC DNA]</scope>
    <source>
        <strain evidence="2">RM18021</strain>
    </source>
</reference>
<name>A0A1S6U638_9BACT</name>
<gene>
    <name evidence="1" type="ORF">CPIN18021_0302</name>
</gene>
<accession>A0A1S6U638</accession>
<proteinExistence type="predicted"/>
<dbReference type="EMBL" id="CP017258">
    <property type="protein sequence ID" value="AQW87149.1"/>
    <property type="molecule type" value="Genomic_DNA"/>
</dbReference>
<sequence length="72" mass="8275">MKTTIFNSDIENISSLANNNKHTMSIAKDIANVINEIDSSVFVNNLIFLLNDEQKEHFLYHLKHSIIESKTK</sequence>
<keyword evidence="2" id="KW-1185">Reference proteome</keyword>
<organism evidence="1 2">
    <name type="scientific">Campylobacter pinnipediorum subsp. caledonicus</name>
    <dbReference type="NCBI Taxonomy" id="1874362"/>
    <lineage>
        <taxon>Bacteria</taxon>
        <taxon>Pseudomonadati</taxon>
        <taxon>Campylobacterota</taxon>
        <taxon>Epsilonproteobacteria</taxon>
        <taxon>Campylobacterales</taxon>
        <taxon>Campylobacteraceae</taxon>
        <taxon>Campylobacter</taxon>
    </lineage>
</organism>
<dbReference type="AlphaFoldDB" id="A0A1S6U638"/>
<protein>
    <submittedName>
        <fullName evidence="1">Uncharacterized protein</fullName>
    </submittedName>
</protein>
<dbReference type="Proteomes" id="UP000190868">
    <property type="component" value="Chromosome"/>
</dbReference>
<dbReference type="RefSeq" id="WP_078424256.1">
    <property type="nucleotide sequence ID" value="NZ_CP017258.1"/>
</dbReference>